<feature type="domain" description="Toprim" evidence="15">
    <location>
        <begin position="265"/>
        <end position="346"/>
    </location>
</feature>
<dbReference type="GO" id="GO:0005737">
    <property type="term" value="C:cytoplasm"/>
    <property type="evidence" value="ECO:0007669"/>
    <property type="project" value="TreeGrafter"/>
</dbReference>
<dbReference type="Gene3D" id="3.90.580.10">
    <property type="entry name" value="Zinc finger, CHC2-type domain"/>
    <property type="match status" value="1"/>
</dbReference>
<dbReference type="PIRSF" id="PIRSF002811">
    <property type="entry name" value="DnaG"/>
    <property type="match status" value="1"/>
</dbReference>
<evidence type="ECO:0000259" key="15">
    <source>
        <dbReference type="PROSITE" id="PS50880"/>
    </source>
</evidence>
<keyword evidence="10 12" id="KW-0238">DNA-binding</keyword>
<dbReference type="Pfam" id="PF01807">
    <property type="entry name" value="Zn_ribbon_DnaG"/>
    <property type="match status" value="1"/>
</dbReference>
<evidence type="ECO:0000256" key="9">
    <source>
        <dbReference type="ARBA" id="ARBA00022842"/>
    </source>
</evidence>
<keyword evidence="5 12" id="KW-0235">DNA replication</keyword>
<dbReference type="GO" id="GO:0003899">
    <property type="term" value="F:DNA-directed RNA polymerase activity"/>
    <property type="evidence" value="ECO:0007669"/>
    <property type="project" value="UniProtKB-UniRule"/>
</dbReference>
<dbReference type="InterPro" id="IPR034151">
    <property type="entry name" value="TOPRIM_DnaG_bac"/>
</dbReference>
<evidence type="ECO:0000256" key="12">
    <source>
        <dbReference type="HAMAP-Rule" id="MF_00974"/>
    </source>
</evidence>
<feature type="zinc finger region" description="CHC2-type" evidence="12 14">
    <location>
        <begin position="37"/>
        <end position="61"/>
    </location>
</feature>
<dbReference type="GO" id="GO:1990077">
    <property type="term" value="C:primosome complex"/>
    <property type="evidence" value="ECO:0007669"/>
    <property type="project" value="UniProtKB-KW"/>
</dbReference>
<evidence type="ECO:0000256" key="11">
    <source>
        <dbReference type="ARBA" id="ARBA00023163"/>
    </source>
</evidence>
<dbReference type="InterPro" id="IPR037068">
    <property type="entry name" value="DNA_primase_core_N_sf"/>
</dbReference>
<dbReference type="SMART" id="SM00493">
    <property type="entry name" value="TOPRIM"/>
    <property type="match status" value="1"/>
</dbReference>
<evidence type="ECO:0000256" key="4">
    <source>
        <dbReference type="ARBA" id="ARBA00022695"/>
    </source>
</evidence>
<dbReference type="FunFam" id="3.90.580.10:FF:000001">
    <property type="entry name" value="DNA primase"/>
    <property type="match status" value="1"/>
</dbReference>
<dbReference type="GO" id="GO:0008270">
    <property type="term" value="F:zinc ion binding"/>
    <property type="evidence" value="ECO:0007669"/>
    <property type="project" value="UniProtKB-UniRule"/>
</dbReference>
<comment type="catalytic activity">
    <reaction evidence="12">
        <text>ssDNA + n NTP = ssDNA/pppN(pN)n-1 hybrid + (n-1) diphosphate.</text>
        <dbReference type="EC" id="2.7.7.101"/>
    </reaction>
</comment>
<comment type="similarity">
    <text evidence="12 13">Belongs to the DnaG primase family.</text>
</comment>
<keyword evidence="6 12" id="KW-0479">Metal-binding</keyword>
<dbReference type="InterPro" id="IPR002694">
    <property type="entry name" value="Znf_CHC2"/>
</dbReference>
<dbReference type="NCBIfam" id="TIGR01391">
    <property type="entry name" value="dnaG"/>
    <property type="match status" value="1"/>
</dbReference>
<dbReference type="InterPro" id="IPR006171">
    <property type="entry name" value="TOPRIM_dom"/>
</dbReference>
<dbReference type="Gene3D" id="3.40.1360.10">
    <property type="match status" value="1"/>
</dbReference>
<sequence>MIPEEIVNEIRQRADIVEVIGEFVRLEKAGQNYKGLCPFHKEKTPSFIVNPAKQIFHCYGCGTGGNVFTFLMKHEQYSFPETLHVLARRFGVRLPEKSDDISTQQLQQTERLYQLHLEAGAFFAEQLRSRPEAKIAREYLRKRGIDEEAQQRFGFGYALPGWDALRRKFIQKYGEELLLESGLVIKRKSEEGDDARQMAVGSYDRFRDRLMIPIHDERGRIIAFGGRILGDGQPKYMNSPENPIFHKSKTLFGFHHVKDAVRRAGTIVLVEGYFDMIVPFAHGVPNIAATMGTALTDQHLRTLQRYAQKVTLIFDPDPAGVNAMMKALDLFLTYGFEVRAGILPTGDDPDTFVRKSGVAEFQRIVEHAPLLLDFIRDRIIERYDTSRLDQQIACVNQLVPIIAKIQNEVEWRAQIAKTADVLHITDAALLAELRKITRTATIQPREEVKTATTIPIIEQYVVTALLKDKRLISKAQAHIQPDELSHPLTRRVLKALFVYGDKSDFEAKMLDMFQGSQFQGELSRLFMRSEEVVDPEVTLQDCITKLHQQRFEQATLDLTRKTQDAQERKDRFDLDFLLEQKNQDLLRKKQQLMRKPT</sequence>
<protein>
    <recommendedName>
        <fullName evidence="12 13">DNA primase</fullName>
        <ecNumber evidence="12">2.7.7.101</ecNumber>
    </recommendedName>
</protein>
<keyword evidence="9" id="KW-0460">Magnesium</keyword>
<keyword evidence="11 12" id="KW-0804">Transcription</keyword>
<dbReference type="GO" id="GO:0003677">
    <property type="term" value="F:DNA binding"/>
    <property type="evidence" value="ECO:0007669"/>
    <property type="project" value="UniProtKB-KW"/>
</dbReference>
<dbReference type="InterPro" id="IPR019475">
    <property type="entry name" value="DNA_primase_DnaB-bd"/>
</dbReference>
<keyword evidence="3 12" id="KW-0808">Transferase</keyword>
<accession>A0A0S6W528</accession>
<evidence type="ECO:0000256" key="13">
    <source>
        <dbReference type="PIRNR" id="PIRNR002811"/>
    </source>
</evidence>
<evidence type="ECO:0000256" key="5">
    <source>
        <dbReference type="ARBA" id="ARBA00022705"/>
    </source>
</evidence>
<dbReference type="Gene3D" id="1.10.860.10">
    <property type="entry name" value="DNAb Helicase, Chain A"/>
    <property type="match status" value="1"/>
</dbReference>
<keyword evidence="8 12" id="KW-0862">Zinc</keyword>
<dbReference type="EC" id="2.7.7.101" evidence="12"/>
<dbReference type="PROSITE" id="PS50880">
    <property type="entry name" value="TOPRIM"/>
    <property type="match status" value="1"/>
</dbReference>
<gene>
    <name evidence="12" type="primary">dnaG</name>
    <name evidence="16" type="ORF">U14_04881</name>
</gene>
<dbReference type="Proteomes" id="UP000030700">
    <property type="component" value="Unassembled WGS sequence"/>
</dbReference>
<dbReference type="GO" id="GO:0000428">
    <property type="term" value="C:DNA-directed RNA polymerase complex"/>
    <property type="evidence" value="ECO:0007669"/>
    <property type="project" value="UniProtKB-KW"/>
</dbReference>
<dbReference type="Pfam" id="PF10410">
    <property type="entry name" value="DnaB_bind"/>
    <property type="match status" value="1"/>
</dbReference>
<comment type="function">
    <text evidence="12 13">RNA polymerase that catalyzes the synthesis of short RNA molecules used as primers for DNA polymerase during DNA replication.</text>
</comment>
<evidence type="ECO:0000313" key="16">
    <source>
        <dbReference type="EMBL" id="GAK53615.1"/>
    </source>
</evidence>
<dbReference type="InterPro" id="IPR016136">
    <property type="entry name" value="DNA_helicase_N/primase_C"/>
</dbReference>
<keyword evidence="1 12" id="KW-0240">DNA-directed RNA polymerase</keyword>
<name>A0A0S6W528_9BACT</name>
<evidence type="ECO:0000256" key="10">
    <source>
        <dbReference type="ARBA" id="ARBA00023125"/>
    </source>
</evidence>
<dbReference type="HOGENOM" id="CLU_013501_3_3_0"/>
<dbReference type="Pfam" id="PF13155">
    <property type="entry name" value="Toprim_2"/>
    <property type="match status" value="1"/>
</dbReference>
<keyword evidence="4 12" id="KW-0548">Nucleotidyltransferase</keyword>
<reference evidence="16" key="1">
    <citation type="journal article" date="2015" name="PeerJ">
        <title>First genomic representation of candidate bacterial phylum KSB3 points to enhanced environmental sensing as a trigger of wastewater bulking.</title>
        <authorList>
            <person name="Sekiguchi Y."/>
            <person name="Ohashi A."/>
            <person name="Parks D.H."/>
            <person name="Yamauchi T."/>
            <person name="Tyson G.W."/>
            <person name="Hugenholtz P."/>
        </authorList>
    </citation>
    <scope>NUCLEOTIDE SEQUENCE [LARGE SCALE GENOMIC DNA]</scope>
</reference>
<dbReference type="GO" id="GO:0006269">
    <property type="term" value="P:DNA replication, synthesis of primer"/>
    <property type="evidence" value="ECO:0007669"/>
    <property type="project" value="UniProtKB-UniRule"/>
</dbReference>
<dbReference type="Pfam" id="PF08275">
    <property type="entry name" value="DNAG_N"/>
    <property type="match status" value="1"/>
</dbReference>
<keyword evidence="7 12" id="KW-0863">Zinc-finger</keyword>
<dbReference type="SUPFAM" id="SSF57783">
    <property type="entry name" value="Zinc beta-ribbon"/>
    <property type="match status" value="1"/>
</dbReference>
<dbReference type="AlphaFoldDB" id="A0A0S6W528"/>
<dbReference type="PANTHER" id="PTHR30313:SF2">
    <property type="entry name" value="DNA PRIMASE"/>
    <property type="match status" value="1"/>
</dbReference>
<organism evidence="16">
    <name type="scientific">Candidatus Moduliflexus flocculans</name>
    <dbReference type="NCBI Taxonomy" id="1499966"/>
    <lineage>
        <taxon>Bacteria</taxon>
        <taxon>Candidatus Moduliflexota</taxon>
        <taxon>Candidatus Moduliflexia</taxon>
        <taxon>Candidatus Moduliflexales</taxon>
        <taxon>Candidatus Moduliflexaceae</taxon>
    </lineage>
</organism>
<evidence type="ECO:0000256" key="7">
    <source>
        <dbReference type="ARBA" id="ARBA00022771"/>
    </source>
</evidence>
<comment type="domain">
    <text evidence="12">Contains an N-terminal zinc-binding domain, a central core domain that contains the primase activity, and a C-terminal DnaB-binding domain.</text>
</comment>
<evidence type="ECO:0000256" key="8">
    <source>
        <dbReference type="ARBA" id="ARBA00022833"/>
    </source>
</evidence>
<proteinExistence type="inferred from homology"/>
<dbReference type="SUPFAM" id="SSF56731">
    <property type="entry name" value="DNA primase core"/>
    <property type="match status" value="1"/>
</dbReference>
<evidence type="ECO:0000256" key="2">
    <source>
        <dbReference type="ARBA" id="ARBA00022515"/>
    </source>
</evidence>
<evidence type="ECO:0000256" key="6">
    <source>
        <dbReference type="ARBA" id="ARBA00022723"/>
    </source>
</evidence>
<dbReference type="PANTHER" id="PTHR30313">
    <property type="entry name" value="DNA PRIMASE"/>
    <property type="match status" value="1"/>
</dbReference>
<evidence type="ECO:0000313" key="17">
    <source>
        <dbReference type="Proteomes" id="UP000030700"/>
    </source>
</evidence>
<dbReference type="InterPro" id="IPR006295">
    <property type="entry name" value="DNA_primase_DnaG"/>
</dbReference>
<comment type="subunit">
    <text evidence="12">Monomer. Interacts with DnaB.</text>
</comment>
<dbReference type="CDD" id="cd03364">
    <property type="entry name" value="TOPRIM_DnaG_primases"/>
    <property type="match status" value="1"/>
</dbReference>
<dbReference type="InterPro" id="IPR013264">
    <property type="entry name" value="DNAG_N"/>
</dbReference>
<dbReference type="Gene3D" id="3.90.980.10">
    <property type="entry name" value="DNA primase, catalytic core, N-terminal domain"/>
    <property type="match status" value="1"/>
</dbReference>
<evidence type="ECO:0000256" key="14">
    <source>
        <dbReference type="PIRSR" id="PIRSR002811-1"/>
    </source>
</evidence>
<evidence type="ECO:0000256" key="3">
    <source>
        <dbReference type="ARBA" id="ARBA00022679"/>
    </source>
</evidence>
<dbReference type="EMBL" id="DF820459">
    <property type="protein sequence ID" value="GAK53615.1"/>
    <property type="molecule type" value="Genomic_DNA"/>
</dbReference>
<keyword evidence="17" id="KW-1185">Reference proteome</keyword>
<dbReference type="InterPro" id="IPR036977">
    <property type="entry name" value="DNA_primase_Znf_CHC2"/>
</dbReference>
<dbReference type="STRING" id="1499966.U14_04881"/>
<dbReference type="InterPro" id="IPR050219">
    <property type="entry name" value="DnaG_primase"/>
</dbReference>
<keyword evidence="2 12" id="KW-0639">Primosome</keyword>
<comment type="cofactor">
    <cofactor evidence="12 13 14">
        <name>Zn(2+)</name>
        <dbReference type="ChEBI" id="CHEBI:29105"/>
    </cofactor>
    <text evidence="12 13 14">Binds 1 zinc ion per monomer.</text>
</comment>
<dbReference type="InterPro" id="IPR030846">
    <property type="entry name" value="DnaG_bac"/>
</dbReference>
<dbReference type="SMART" id="SM00400">
    <property type="entry name" value="ZnF_CHCC"/>
    <property type="match status" value="1"/>
</dbReference>
<dbReference type="HAMAP" id="MF_00974">
    <property type="entry name" value="DNA_primase_DnaG"/>
    <property type="match status" value="1"/>
</dbReference>
<evidence type="ECO:0000256" key="1">
    <source>
        <dbReference type="ARBA" id="ARBA00022478"/>
    </source>
</evidence>